<evidence type="ECO:0000313" key="3">
    <source>
        <dbReference type="Proteomes" id="UP000001072"/>
    </source>
</evidence>
<dbReference type="GeneID" id="18926517"/>
<dbReference type="KEGG" id="mlr:MELLADRAFT_123889"/>
<protein>
    <submittedName>
        <fullName evidence="2">Secreted protein</fullName>
    </submittedName>
</protein>
<dbReference type="AlphaFoldDB" id="F4RHC4"/>
<evidence type="ECO:0000313" key="2">
    <source>
        <dbReference type="EMBL" id="EGG08272.1"/>
    </source>
</evidence>
<feature type="signal peptide" evidence="1">
    <location>
        <begin position="1"/>
        <end position="23"/>
    </location>
</feature>
<reference evidence="3" key="1">
    <citation type="journal article" date="2011" name="Proc. Natl. Acad. Sci. U.S.A.">
        <title>Obligate biotrophy features unraveled by the genomic analysis of rust fungi.</title>
        <authorList>
            <person name="Duplessis S."/>
            <person name="Cuomo C.A."/>
            <person name="Lin Y.-C."/>
            <person name="Aerts A."/>
            <person name="Tisserant E."/>
            <person name="Veneault-Fourrey C."/>
            <person name="Joly D.L."/>
            <person name="Hacquard S."/>
            <person name="Amselem J."/>
            <person name="Cantarel B.L."/>
            <person name="Chiu R."/>
            <person name="Coutinho P.M."/>
            <person name="Feau N."/>
            <person name="Field M."/>
            <person name="Frey P."/>
            <person name="Gelhaye E."/>
            <person name="Goldberg J."/>
            <person name="Grabherr M.G."/>
            <person name="Kodira C.D."/>
            <person name="Kohler A."/>
            <person name="Kuees U."/>
            <person name="Lindquist E.A."/>
            <person name="Lucas S.M."/>
            <person name="Mago R."/>
            <person name="Mauceli E."/>
            <person name="Morin E."/>
            <person name="Murat C."/>
            <person name="Pangilinan J.L."/>
            <person name="Park R."/>
            <person name="Pearson M."/>
            <person name="Quesneville H."/>
            <person name="Rouhier N."/>
            <person name="Sakthikumar S."/>
            <person name="Salamov A.A."/>
            <person name="Schmutz J."/>
            <person name="Selles B."/>
            <person name="Shapiro H."/>
            <person name="Tanguay P."/>
            <person name="Tuskan G.A."/>
            <person name="Henrissat B."/>
            <person name="Van de Peer Y."/>
            <person name="Rouze P."/>
            <person name="Ellis J.G."/>
            <person name="Dodds P.N."/>
            <person name="Schein J.E."/>
            <person name="Zhong S."/>
            <person name="Hamelin R.C."/>
            <person name="Grigoriev I.V."/>
            <person name="Szabo L.J."/>
            <person name="Martin F."/>
        </authorList>
    </citation>
    <scope>NUCLEOTIDE SEQUENCE [LARGE SCALE GENOMIC DNA]</scope>
    <source>
        <strain evidence="3">98AG31 / pathotype 3-4-7</strain>
    </source>
</reference>
<proteinExistence type="predicted"/>
<sequence>MAMNRSNPIFFLVLVFLLAGDLSSNIFANAQSVECNTFWQLPKDSDDGRYKCGGKDPDGKKYIYSCSWCGRGDNKPCSAKDCVPAGNAPRVNTRGAFPCDAGEDENYESQPVRPIFCYHKNAQGLEDTYHCASRHLNQQCPLNLCKRTL</sequence>
<evidence type="ECO:0000256" key="1">
    <source>
        <dbReference type="SAM" id="SignalP"/>
    </source>
</evidence>
<dbReference type="EMBL" id="GL883101">
    <property type="protein sequence ID" value="EGG08272.1"/>
    <property type="molecule type" value="Genomic_DNA"/>
</dbReference>
<dbReference type="RefSeq" id="XP_007408470.1">
    <property type="nucleotide sequence ID" value="XM_007408408.1"/>
</dbReference>
<organism evidence="3">
    <name type="scientific">Melampsora larici-populina (strain 98AG31 / pathotype 3-4-7)</name>
    <name type="common">Poplar leaf rust fungus</name>
    <dbReference type="NCBI Taxonomy" id="747676"/>
    <lineage>
        <taxon>Eukaryota</taxon>
        <taxon>Fungi</taxon>
        <taxon>Dikarya</taxon>
        <taxon>Basidiomycota</taxon>
        <taxon>Pucciniomycotina</taxon>
        <taxon>Pucciniomycetes</taxon>
        <taxon>Pucciniales</taxon>
        <taxon>Melampsoraceae</taxon>
        <taxon>Melampsora</taxon>
    </lineage>
</organism>
<dbReference type="VEuPathDB" id="FungiDB:MELLADRAFT_123889"/>
<dbReference type="HOGENOM" id="CLU_1740947_0_0_1"/>
<accession>F4RHC4</accession>
<feature type="chain" id="PRO_5003317658" evidence="1">
    <location>
        <begin position="24"/>
        <end position="149"/>
    </location>
</feature>
<dbReference type="InParanoid" id="F4RHC4"/>
<dbReference type="Proteomes" id="UP000001072">
    <property type="component" value="Unassembled WGS sequence"/>
</dbReference>
<keyword evidence="3" id="KW-1185">Reference proteome</keyword>
<keyword evidence="1" id="KW-0732">Signal</keyword>
<gene>
    <name evidence="2" type="ORF">MELLADRAFT_123889</name>
</gene>
<name>F4RHC4_MELLP</name>